<reference evidence="2 3" key="1">
    <citation type="submission" date="2019-10" db="EMBL/GenBank/DDBJ databases">
        <title>Draft Genome Sequence of Cytophagaceae sp. SJW1-29.</title>
        <authorList>
            <person name="Choi A."/>
        </authorList>
    </citation>
    <scope>NUCLEOTIDE SEQUENCE [LARGE SCALE GENOMIC DNA]</scope>
    <source>
        <strain evidence="2 3">SJW1-29</strain>
    </source>
</reference>
<evidence type="ECO:0008006" key="4">
    <source>
        <dbReference type="Google" id="ProtNLM"/>
    </source>
</evidence>
<proteinExistence type="predicted"/>
<evidence type="ECO:0000313" key="2">
    <source>
        <dbReference type="EMBL" id="MPR36504.1"/>
    </source>
</evidence>
<protein>
    <recommendedName>
        <fullName evidence="4">ECF transporter S component</fullName>
    </recommendedName>
</protein>
<dbReference type="AlphaFoldDB" id="A0A7C9FBA1"/>
<evidence type="ECO:0000313" key="3">
    <source>
        <dbReference type="Proteomes" id="UP000479293"/>
    </source>
</evidence>
<dbReference type="Proteomes" id="UP000479293">
    <property type="component" value="Unassembled WGS sequence"/>
</dbReference>
<keyword evidence="1" id="KW-0812">Transmembrane</keyword>
<dbReference type="Pfam" id="PF20221">
    <property type="entry name" value="DUF6580"/>
    <property type="match status" value="1"/>
</dbReference>
<gene>
    <name evidence="2" type="ORF">GBK04_24990</name>
</gene>
<organism evidence="2 3">
    <name type="scientific">Salmonirosea aquatica</name>
    <dbReference type="NCBI Taxonomy" id="2654236"/>
    <lineage>
        <taxon>Bacteria</taxon>
        <taxon>Pseudomonadati</taxon>
        <taxon>Bacteroidota</taxon>
        <taxon>Cytophagia</taxon>
        <taxon>Cytophagales</taxon>
        <taxon>Spirosomataceae</taxon>
        <taxon>Salmonirosea</taxon>
    </lineage>
</organism>
<evidence type="ECO:0000256" key="1">
    <source>
        <dbReference type="SAM" id="Phobius"/>
    </source>
</evidence>
<comment type="caution">
    <text evidence="2">The sequence shown here is derived from an EMBL/GenBank/DDBJ whole genome shotgun (WGS) entry which is preliminary data.</text>
</comment>
<dbReference type="EMBL" id="WHLY01000002">
    <property type="protein sequence ID" value="MPR36504.1"/>
    <property type="molecule type" value="Genomic_DNA"/>
</dbReference>
<sequence length="183" mass="19855">MKIDNLRIATLSSIILAAALSRLVPHPFNFTPIGAIALFGGAHFSRKYLAFLVPLSAMLISDLIIGFHDSMWAVYLAFILTVGIGMGVLQKITVGRVFGSALLSSVLFFLITNFAVWYGASGFYPQTLAGLGACYVAALQFYQQDVFGNLFLNTVMGDLFFSAVLFGTYELVKRKVPAFSMAG</sequence>
<name>A0A7C9FBA1_9BACT</name>
<feature type="transmembrane region" description="Helical" evidence="1">
    <location>
        <begin position="48"/>
        <end position="66"/>
    </location>
</feature>
<feature type="transmembrane region" description="Helical" evidence="1">
    <location>
        <begin position="150"/>
        <end position="172"/>
    </location>
</feature>
<keyword evidence="1" id="KW-1133">Transmembrane helix</keyword>
<feature type="transmembrane region" description="Helical" evidence="1">
    <location>
        <begin position="72"/>
        <end position="89"/>
    </location>
</feature>
<keyword evidence="3" id="KW-1185">Reference proteome</keyword>
<dbReference type="RefSeq" id="WP_152764465.1">
    <property type="nucleotide sequence ID" value="NZ_WHLY01000002.1"/>
</dbReference>
<dbReference type="InterPro" id="IPR046487">
    <property type="entry name" value="DUF6580"/>
</dbReference>
<accession>A0A7C9FBA1</accession>
<feature type="transmembrane region" description="Helical" evidence="1">
    <location>
        <begin position="101"/>
        <end position="120"/>
    </location>
</feature>
<keyword evidence="1" id="KW-0472">Membrane</keyword>